<evidence type="ECO:0000313" key="3">
    <source>
        <dbReference type="EMBL" id="NME09001.1"/>
    </source>
</evidence>
<name>A0AA44DJX3_PARBF</name>
<sequence length="540" mass="63553">MLKEIKSKIFRIDKIEFHQGLNIVVGDDCASNSIGKSTLLMIIDFIYGGNTYITYNKDVVKNMGEHEFLYSFEFDNNIYKFIRTTADSENVYKCDDDYNILKSITLDEYTKFLKEMYKIDNKYSTFRSLVSLYSRIWGKNNYDIDKPLNVHNKSKDKDMINNLIKLFSKYEKIDTINKNIKQYTEENKAITKASSFNYIPNITKKKYKENILEISNCENEVAIIKENLNLFSINLIEISNKDLIKLNEKKISLSNRKSKYISKLNKISLNQIQNKRVDQTQFDKLVELFPEVNVEKLEEIENFHVNICKYLKKEIKEEIDTLKLNIEIIDDSLKEIDTEIKSIINATDAPQYILDKIVKLSSTINQLKDENKFYDEKIKTKENLKYEKDKLERESKEILDNIEKSINDKMEVLYKEIIINPIKSPSINLNNNGYKFNIYDNTGTGNAYSSLIILDLSILSETNLPFIIHDTMLFKNIEKYTVEKLISIYNSFNKKQVFIAIDEVYKYDEISREIIDSKKVIELDRKNTLFEKVWNKGNLE</sequence>
<dbReference type="Proteomes" id="UP000573963">
    <property type="component" value="Unassembled WGS sequence"/>
</dbReference>
<gene>
    <name evidence="3" type="ORF">HF875_05685</name>
</gene>
<feature type="domain" description="DUF2326" evidence="2">
    <location>
        <begin position="426"/>
        <end position="530"/>
    </location>
</feature>
<protein>
    <recommendedName>
        <fullName evidence="2">DUF2326 domain-containing protein</fullName>
    </recommendedName>
</protein>
<dbReference type="EMBL" id="JABAFD010000002">
    <property type="protein sequence ID" value="NME09001.1"/>
    <property type="molecule type" value="Genomic_DNA"/>
</dbReference>
<proteinExistence type="predicted"/>
<evidence type="ECO:0000313" key="4">
    <source>
        <dbReference type="Proteomes" id="UP000573963"/>
    </source>
</evidence>
<dbReference type="Pfam" id="PF10088">
    <property type="entry name" value="DUF2326"/>
    <property type="match status" value="1"/>
</dbReference>
<dbReference type="Gene3D" id="3.40.50.300">
    <property type="entry name" value="P-loop containing nucleotide triphosphate hydrolases"/>
    <property type="match status" value="1"/>
</dbReference>
<organism evidence="3 4">
    <name type="scientific">Paraclostridium bifermentans</name>
    <name type="common">Clostridium bifermentans</name>
    <dbReference type="NCBI Taxonomy" id="1490"/>
    <lineage>
        <taxon>Bacteria</taxon>
        <taxon>Bacillati</taxon>
        <taxon>Bacillota</taxon>
        <taxon>Clostridia</taxon>
        <taxon>Peptostreptococcales</taxon>
        <taxon>Peptostreptococcaceae</taxon>
        <taxon>Paraclostridium</taxon>
    </lineage>
</organism>
<evidence type="ECO:0000256" key="1">
    <source>
        <dbReference type="SAM" id="Coils"/>
    </source>
</evidence>
<comment type="caution">
    <text evidence="3">The sequence shown here is derived from an EMBL/GenBank/DDBJ whole genome shotgun (WGS) entry which is preliminary data.</text>
</comment>
<keyword evidence="1" id="KW-0175">Coiled coil</keyword>
<reference evidence="3 4" key="1">
    <citation type="submission" date="2020-04" db="EMBL/GenBank/DDBJ databases">
        <authorList>
            <person name="Hitch T.C.A."/>
            <person name="Wylensek D."/>
            <person name="Clavel T."/>
        </authorList>
    </citation>
    <scope>NUCLEOTIDE SEQUENCE [LARGE SCALE GENOMIC DNA]</scope>
    <source>
        <strain evidence="3 4">Med78_4-601-WT-2</strain>
    </source>
</reference>
<accession>A0AA44DJX3</accession>
<evidence type="ECO:0000259" key="2">
    <source>
        <dbReference type="Pfam" id="PF10088"/>
    </source>
</evidence>
<dbReference type="AlphaFoldDB" id="A0AA44DJX3"/>
<dbReference type="SUPFAM" id="SSF52540">
    <property type="entry name" value="P-loop containing nucleoside triphosphate hydrolases"/>
    <property type="match status" value="1"/>
</dbReference>
<dbReference type="InterPro" id="IPR027417">
    <property type="entry name" value="P-loop_NTPase"/>
</dbReference>
<feature type="coiled-coil region" evidence="1">
    <location>
        <begin position="357"/>
        <end position="408"/>
    </location>
</feature>
<dbReference type="RefSeq" id="WP_168931585.1">
    <property type="nucleotide sequence ID" value="NZ_JABAFD010000002.1"/>
</dbReference>
<dbReference type="InterPro" id="IPR018760">
    <property type="entry name" value="DUF2326"/>
</dbReference>